<evidence type="ECO:0000313" key="2">
    <source>
        <dbReference type="EMBL" id="PYZ96710.1"/>
    </source>
</evidence>
<dbReference type="InterPro" id="IPR050276">
    <property type="entry name" value="MshD_Acetyltransferase"/>
</dbReference>
<sequence length="152" mass="17507">MSSRTLHLKRIDGSNWEEAIQLKVREDQKSFVASNLYSIAQVQFLEDFEAKGIYKEDTMIGFALYGIDKDDSHYWIYRLMIDQNHQGKGSGTEALRLIINDIEHQNTEGRPCIMIGYEPDNNGARHVYKKAGFAETEMASWGEQLAKYDLTH</sequence>
<dbReference type="CDD" id="cd04301">
    <property type="entry name" value="NAT_SF"/>
    <property type="match status" value="1"/>
</dbReference>
<dbReference type="InterPro" id="IPR000182">
    <property type="entry name" value="GNAT_dom"/>
</dbReference>
<dbReference type="PANTHER" id="PTHR43617">
    <property type="entry name" value="L-AMINO ACID N-ACETYLTRANSFERASE"/>
    <property type="match status" value="1"/>
</dbReference>
<dbReference type="InterPro" id="IPR016181">
    <property type="entry name" value="Acyl_CoA_acyltransferase"/>
</dbReference>
<accession>A0A2W0H9F8</accession>
<name>A0A2W0H9F8_9BACI</name>
<organism evidence="2 3">
    <name type="scientific">Alteribacter lacisalsi</name>
    <dbReference type="NCBI Taxonomy" id="2045244"/>
    <lineage>
        <taxon>Bacteria</taxon>
        <taxon>Bacillati</taxon>
        <taxon>Bacillota</taxon>
        <taxon>Bacilli</taxon>
        <taxon>Bacillales</taxon>
        <taxon>Bacillaceae</taxon>
        <taxon>Alteribacter</taxon>
    </lineage>
</organism>
<gene>
    <name evidence="2" type="ORF">CR205_13530</name>
</gene>
<dbReference type="PANTHER" id="PTHR43617:SF2">
    <property type="entry name" value="UPF0039 PROTEIN SLL0451"/>
    <property type="match status" value="1"/>
</dbReference>
<reference evidence="2 3" key="1">
    <citation type="submission" date="2017-10" db="EMBL/GenBank/DDBJ databases">
        <title>Bacillus sp. nov., a halophilic bacterium isolated from a Yangshapao Lake.</title>
        <authorList>
            <person name="Wang H."/>
        </authorList>
    </citation>
    <scope>NUCLEOTIDE SEQUENCE [LARGE SCALE GENOMIC DNA]</scope>
    <source>
        <strain evidence="2 3">YSP-3</strain>
    </source>
</reference>
<dbReference type="RefSeq" id="WP_110520648.1">
    <property type="nucleotide sequence ID" value="NZ_PDOF01000002.1"/>
</dbReference>
<dbReference type="Gene3D" id="3.40.630.30">
    <property type="match status" value="1"/>
</dbReference>
<proteinExistence type="predicted"/>
<dbReference type="PROSITE" id="PS51186">
    <property type="entry name" value="GNAT"/>
    <property type="match status" value="1"/>
</dbReference>
<feature type="domain" description="N-acetyltransferase" evidence="1">
    <location>
        <begin position="6"/>
        <end position="152"/>
    </location>
</feature>
<keyword evidence="3" id="KW-1185">Reference proteome</keyword>
<keyword evidence="2" id="KW-0808">Transferase</keyword>
<dbReference type="EMBL" id="PDOF01000002">
    <property type="protein sequence ID" value="PYZ96710.1"/>
    <property type="molecule type" value="Genomic_DNA"/>
</dbReference>
<evidence type="ECO:0000259" key="1">
    <source>
        <dbReference type="PROSITE" id="PS51186"/>
    </source>
</evidence>
<dbReference type="AlphaFoldDB" id="A0A2W0H9F8"/>
<dbReference type="OrthoDB" id="9127144at2"/>
<dbReference type="Proteomes" id="UP000248066">
    <property type="component" value="Unassembled WGS sequence"/>
</dbReference>
<protein>
    <submittedName>
        <fullName evidence="2">Spermidine acetyltransferase</fullName>
    </submittedName>
</protein>
<evidence type="ECO:0000313" key="3">
    <source>
        <dbReference type="Proteomes" id="UP000248066"/>
    </source>
</evidence>
<comment type="caution">
    <text evidence="2">The sequence shown here is derived from an EMBL/GenBank/DDBJ whole genome shotgun (WGS) entry which is preliminary data.</text>
</comment>
<dbReference type="SUPFAM" id="SSF55729">
    <property type="entry name" value="Acyl-CoA N-acyltransferases (Nat)"/>
    <property type="match status" value="1"/>
</dbReference>
<dbReference type="Pfam" id="PF00583">
    <property type="entry name" value="Acetyltransf_1"/>
    <property type="match status" value="1"/>
</dbReference>
<dbReference type="GO" id="GO:0016747">
    <property type="term" value="F:acyltransferase activity, transferring groups other than amino-acyl groups"/>
    <property type="evidence" value="ECO:0007669"/>
    <property type="project" value="InterPro"/>
</dbReference>